<evidence type="ECO:0000313" key="1">
    <source>
        <dbReference type="EMBL" id="PAV27666.1"/>
    </source>
</evidence>
<organism evidence="1 2">
    <name type="scientific">Virgibacillus profundi</name>
    <dbReference type="NCBI Taxonomy" id="2024555"/>
    <lineage>
        <taxon>Bacteria</taxon>
        <taxon>Bacillati</taxon>
        <taxon>Bacillota</taxon>
        <taxon>Bacilli</taxon>
        <taxon>Bacillales</taxon>
        <taxon>Bacillaceae</taxon>
        <taxon>Virgibacillus</taxon>
    </lineage>
</organism>
<comment type="caution">
    <text evidence="1">The sequence shown here is derived from an EMBL/GenBank/DDBJ whole genome shotgun (WGS) entry which is preliminary data.</text>
</comment>
<dbReference type="Proteomes" id="UP000218887">
    <property type="component" value="Unassembled WGS sequence"/>
</dbReference>
<dbReference type="RefSeq" id="WP_095657480.1">
    <property type="nucleotide sequence ID" value="NZ_NPOA01000024.1"/>
</dbReference>
<protein>
    <submittedName>
        <fullName evidence="1">Uncharacterized protein</fullName>
    </submittedName>
</protein>
<evidence type="ECO:0000313" key="2">
    <source>
        <dbReference type="Proteomes" id="UP000218887"/>
    </source>
</evidence>
<gene>
    <name evidence="1" type="ORF">CIL05_20895</name>
</gene>
<name>A0A2A2I8L9_9BACI</name>
<sequence length="72" mass="8094">MATKLEMKNVSKIFGYHPIKNIHHLKEGLSKDELFKKIDNTVGTQVKQFQSLATLEPIPTGLRDKNAGKCTI</sequence>
<dbReference type="AlphaFoldDB" id="A0A2A2I8L9"/>
<dbReference type="EMBL" id="NPOA01000024">
    <property type="protein sequence ID" value="PAV27666.1"/>
    <property type="molecule type" value="Genomic_DNA"/>
</dbReference>
<keyword evidence="2" id="KW-1185">Reference proteome</keyword>
<reference evidence="1 2" key="1">
    <citation type="submission" date="2017-08" db="EMBL/GenBank/DDBJ databases">
        <title>Virgibacillus indicus sp. nov. and Virgibacillus profoundi sp. nov, two moderately halophilic bacteria isolated from marine sediment by using the Microfluidic Streak Plate.</title>
        <authorList>
            <person name="Xu B."/>
            <person name="Hu B."/>
            <person name="Wang J."/>
            <person name="Zhu Y."/>
            <person name="Huang L."/>
            <person name="Du W."/>
            <person name="Huang Y."/>
        </authorList>
    </citation>
    <scope>NUCLEOTIDE SEQUENCE [LARGE SCALE GENOMIC DNA]</scope>
    <source>
        <strain evidence="1 2">IO3-P3-H5</strain>
    </source>
</reference>
<accession>A0A2A2I8L9</accession>
<proteinExistence type="predicted"/>